<dbReference type="PROSITE" id="PS00194">
    <property type="entry name" value="THIOREDOXIN_1"/>
    <property type="match status" value="1"/>
</dbReference>
<dbReference type="Proteomes" id="UP001292079">
    <property type="component" value="Unassembled WGS sequence"/>
</dbReference>
<evidence type="ECO:0000259" key="3">
    <source>
        <dbReference type="PROSITE" id="PS51352"/>
    </source>
</evidence>
<keyword evidence="1" id="KW-1015">Disulfide bond</keyword>
<dbReference type="PANTHER" id="PTHR46115">
    <property type="entry name" value="THIOREDOXIN-LIKE PROTEIN 1"/>
    <property type="match status" value="1"/>
</dbReference>
<organism evidence="4 5">
    <name type="scientific">Schistosoma mekongi</name>
    <name type="common">Parasitic worm</name>
    <dbReference type="NCBI Taxonomy" id="38744"/>
    <lineage>
        <taxon>Eukaryota</taxon>
        <taxon>Metazoa</taxon>
        <taxon>Spiralia</taxon>
        <taxon>Lophotrochozoa</taxon>
        <taxon>Platyhelminthes</taxon>
        <taxon>Trematoda</taxon>
        <taxon>Digenea</taxon>
        <taxon>Strigeidida</taxon>
        <taxon>Schistosomatoidea</taxon>
        <taxon>Schistosomatidae</taxon>
        <taxon>Schistosoma</taxon>
    </lineage>
</organism>
<dbReference type="PRINTS" id="PR00421">
    <property type="entry name" value="THIOREDOXIN"/>
</dbReference>
<feature type="transmembrane region" description="Helical" evidence="2">
    <location>
        <begin position="152"/>
        <end position="172"/>
    </location>
</feature>
<reference evidence="4" key="2">
    <citation type="journal article" date="2023" name="Infect Dis Poverty">
        <title>Chromosome-scale genome of the human blood fluke Schistosoma mekongi and its implications for public health.</title>
        <authorList>
            <person name="Zhou M."/>
            <person name="Xu L."/>
            <person name="Xu D."/>
            <person name="Chen W."/>
            <person name="Khan J."/>
            <person name="Hu Y."/>
            <person name="Huang H."/>
            <person name="Wei H."/>
            <person name="Zhang Y."/>
            <person name="Chusongsang P."/>
            <person name="Tanasarnprasert K."/>
            <person name="Hu X."/>
            <person name="Limpanont Y."/>
            <person name="Lv Z."/>
        </authorList>
    </citation>
    <scope>NUCLEOTIDE SEQUENCE</scope>
    <source>
        <strain evidence="4">LV_2022a</strain>
    </source>
</reference>
<dbReference type="InterPro" id="IPR036249">
    <property type="entry name" value="Thioredoxin-like_sf"/>
</dbReference>
<keyword evidence="5" id="KW-1185">Reference proteome</keyword>
<dbReference type="InterPro" id="IPR013766">
    <property type="entry name" value="Thioredoxin_domain"/>
</dbReference>
<evidence type="ECO:0000313" key="4">
    <source>
        <dbReference type="EMBL" id="KAK4474780.1"/>
    </source>
</evidence>
<proteinExistence type="predicted"/>
<gene>
    <name evidence="4" type="ORF">MN116_001900</name>
</gene>
<dbReference type="AlphaFoldDB" id="A0AAE1ZJ37"/>
<evidence type="ECO:0000256" key="1">
    <source>
        <dbReference type="ARBA" id="ARBA00023157"/>
    </source>
</evidence>
<keyword evidence="2" id="KW-0812">Transmembrane</keyword>
<accession>A0AAE1ZJ37</accession>
<dbReference type="Gene3D" id="3.40.30.10">
    <property type="entry name" value="Glutaredoxin"/>
    <property type="match status" value="1"/>
</dbReference>
<dbReference type="InterPro" id="IPR017937">
    <property type="entry name" value="Thioredoxin_CS"/>
</dbReference>
<sequence length="230" mass="27201">MREVQTEEELEQAIKESETRLMILDFFADWCGPCKRVAPELDKICEEWEDVLFVKLNVDELESAAETYAIAAMPTFIAFKGGEKVDEVVGANLDKLRAMIEKYSDNSRVFFELDCDWQVESRKRIQCKHQYLDVPTISFIKTYPDHQRMYNVIYLALVINSIIFTLSEAIILTEKNREILIDCLQTCQYKYMTCEYKCFQVNYCKINCDKTYYECQKFCYIEIFHTNETL</sequence>
<dbReference type="EMBL" id="JALJAT010000001">
    <property type="protein sequence ID" value="KAK4474780.1"/>
    <property type="molecule type" value="Genomic_DNA"/>
</dbReference>
<dbReference type="PROSITE" id="PS51352">
    <property type="entry name" value="THIOREDOXIN_2"/>
    <property type="match status" value="1"/>
</dbReference>
<dbReference type="Pfam" id="PF00085">
    <property type="entry name" value="Thioredoxin"/>
    <property type="match status" value="1"/>
</dbReference>
<dbReference type="CDD" id="cd02947">
    <property type="entry name" value="TRX_family"/>
    <property type="match status" value="1"/>
</dbReference>
<evidence type="ECO:0000256" key="2">
    <source>
        <dbReference type="SAM" id="Phobius"/>
    </source>
</evidence>
<feature type="domain" description="Thioredoxin" evidence="3">
    <location>
        <begin position="1"/>
        <end position="105"/>
    </location>
</feature>
<dbReference type="SUPFAM" id="SSF52833">
    <property type="entry name" value="Thioredoxin-like"/>
    <property type="match status" value="1"/>
</dbReference>
<comment type="caution">
    <text evidence="4">The sequence shown here is derived from an EMBL/GenBank/DDBJ whole genome shotgun (WGS) entry which is preliminary data.</text>
</comment>
<keyword evidence="2" id="KW-0472">Membrane</keyword>
<keyword evidence="2" id="KW-1133">Transmembrane helix</keyword>
<protein>
    <recommendedName>
        <fullName evidence="3">Thioredoxin domain-containing protein</fullName>
    </recommendedName>
</protein>
<evidence type="ECO:0000313" key="5">
    <source>
        <dbReference type="Proteomes" id="UP001292079"/>
    </source>
</evidence>
<name>A0AAE1ZJ37_SCHME</name>
<reference evidence="4" key="1">
    <citation type="submission" date="2022-04" db="EMBL/GenBank/DDBJ databases">
        <authorList>
            <person name="Xu L."/>
            <person name="Lv Z."/>
        </authorList>
    </citation>
    <scope>NUCLEOTIDE SEQUENCE</scope>
    <source>
        <strain evidence="4">LV_2022a</strain>
    </source>
</reference>